<dbReference type="InterPro" id="IPR035901">
    <property type="entry name" value="GIY-YIG_endonuc_sf"/>
</dbReference>
<feature type="non-terminal residue" evidence="1">
    <location>
        <position position="1"/>
    </location>
</feature>
<dbReference type="PANTHER" id="PTHR21301:SF12">
    <property type="match status" value="1"/>
</dbReference>
<dbReference type="PANTHER" id="PTHR21301">
    <property type="entry name" value="REVERSE TRANSCRIPTASE"/>
    <property type="match status" value="1"/>
</dbReference>
<dbReference type="Proteomes" id="UP000694892">
    <property type="component" value="Chromosome 2L"/>
</dbReference>
<evidence type="ECO:0000313" key="2">
    <source>
        <dbReference type="Proteomes" id="UP000694892"/>
    </source>
</evidence>
<dbReference type="EMBL" id="CM004468">
    <property type="protein sequence ID" value="OCT95215.1"/>
    <property type="molecule type" value="Genomic_DNA"/>
</dbReference>
<name>A0A974DPM3_XENLA</name>
<accession>A0A974DPM3</accession>
<sequence length="103" mass="11842">YALKCPCGLMYVGQTTRPLKDRVGEHKSDIMRKVKQSPVAQHFIEVGHSVSQLRFQVLQQVLKPRRGGDRIKLLLKCESSWICRLETLSPKSMNKEYDLSTII</sequence>
<evidence type="ECO:0008006" key="3">
    <source>
        <dbReference type="Google" id="ProtNLM"/>
    </source>
</evidence>
<evidence type="ECO:0000313" key="1">
    <source>
        <dbReference type="EMBL" id="OCT95215.1"/>
    </source>
</evidence>
<reference evidence="2" key="1">
    <citation type="journal article" date="2016" name="Nature">
        <title>Genome evolution in the allotetraploid frog Xenopus laevis.</title>
        <authorList>
            <person name="Session A.M."/>
            <person name="Uno Y."/>
            <person name="Kwon T."/>
            <person name="Chapman J.A."/>
            <person name="Toyoda A."/>
            <person name="Takahashi S."/>
            <person name="Fukui A."/>
            <person name="Hikosaka A."/>
            <person name="Suzuki A."/>
            <person name="Kondo M."/>
            <person name="van Heeringen S.J."/>
            <person name="Quigley I."/>
            <person name="Heinz S."/>
            <person name="Ogino H."/>
            <person name="Ochi H."/>
            <person name="Hellsten U."/>
            <person name="Lyons J.B."/>
            <person name="Simakov O."/>
            <person name="Putnam N."/>
            <person name="Stites J."/>
            <person name="Kuroki Y."/>
            <person name="Tanaka T."/>
            <person name="Michiue T."/>
            <person name="Watanabe M."/>
            <person name="Bogdanovic O."/>
            <person name="Lister R."/>
            <person name="Georgiou G."/>
            <person name="Paranjpe S.S."/>
            <person name="van Kruijsbergen I."/>
            <person name="Shu S."/>
            <person name="Carlson J."/>
            <person name="Kinoshita T."/>
            <person name="Ohta Y."/>
            <person name="Mawaribuchi S."/>
            <person name="Jenkins J."/>
            <person name="Grimwood J."/>
            <person name="Schmutz J."/>
            <person name="Mitros T."/>
            <person name="Mozaffari S.V."/>
            <person name="Suzuki Y."/>
            <person name="Haramoto Y."/>
            <person name="Yamamoto T.S."/>
            <person name="Takagi C."/>
            <person name="Heald R."/>
            <person name="Miller K."/>
            <person name="Haudenschild C."/>
            <person name="Kitzman J."/>
            <person name="Nakayama T."/>
            <person name="Izutsu Y."/>
            <person name="Robert J."/>
            <person name="Fortriede J."/>
            <person name="Burns K."/>
            <person name="Lotay V."/>
            <person name="Karimi K."/>
            <person name="Yasuoka Y."/>
            <person name="Dichmann D.S."/>
            <person name="Flajnik M.F."/>
            <person name="Houston D.W."/>
            <person name="Shendure J."/>
            <person name="DuPasquier L."/>
            <person name="Vize P.D."/>
            <person name="Zorn A.M."/>
            <person name="Ito M."/>
            <person name="Marcotte E.M."/>
            <person name="Wallingford J.B."/>
            <person name="Ito Y."/>
            <person name="Asashima M."/>
            <person name="Ueno N."/>
            <person name="Matsuda Y."/>
            <person name="Veenstra G.J."/>
            <person name="Fujiyama A."/>
            <person name="Harland R.M."/>
            <person name="Taira M."/>
            <person name="Rokhsar D.S."/>
        </authorList>
    </citation>
    <scope>NUCLEOTIDE SEQUENCE [LARGE SCALE GENOMIC DNA]</scope>
    <source>
        <strain evidence="2">J</strain>
    </source>
</reference>
<dbReference type="CDD" id="cd10442">
    <property type="entry name" value="GIY-YIG_PLEs"/>
    <property type="match status" value="1"/>
</dbReference>
<proteinExistence type="predicted"/>
<dbReference type="Gene3D" id="3.40.1440.10">
    <property type="entry name" value="GIY-YIG endonuclease"/>
    <property type="match status" value="1"/>
</dbReference>
<gene>
    <name evidence="1" type="ORF">XELAEV_18012901mg</name>
</gene>
<protein>
    <recommendedName>
        <fullName evidence="3">GIY-YIG domain-containing protein</fullName>
    </recommendedName>
</protein>
<organism evidence="1 2">
    <name type="scientific">Xenopus laevis</name>
    <name type="common">African clawed frog</name>
    <dbReference type="NCBI Taxonomy" id="8355"/>
    <lineage>
        <taxon>Eukaryota</taxon>
        <taxon>Metazoa</taxon>
        <taxon>Chordata</taxon>
        <taxon>Craniata</taxon>
        <taxon>Vertebrata</taxon>
        <taxon>Euteleostomi</taxon>
        <taxon>Amphibia</taxon>
        <taxon>Batrachia</taxon>
        <taxon>Anura</taxon>
        <taxon>Pipoidea</taxon>
        <taxon>Pipidae</taxon>
        <taxon>Xenopodinae</taxon>
        <taxon>Xenopus</taxon>
        <taxon>Xenopus</taxon>
    </lineage>
</organism>
<dbReference type="AlphaFoldDB" id="A0A974DPM3"/>